<dbReference type="GO" id="GO:0071555">
    <property type="term" value="P:cell wall organization"/>
    <property type="evidence" value="ECO:0007669"/>
    <property type="project" value="UniProtKB-KW"/>
</dbReference>
<feature type="domain" description="Penicillin-binding protein transpeptidase" evidence="21">
    <location>
        <begin position="425"/>
        <end position="688"/>
    </location>
</feature>
<dbReference type="GO" id="GO:0030288">
    <property type="term" value="C:outer membrane-bounded periplasmic space"/>
    <property type="evidence" value="ECO:0007669"/>
    <property type="project" value="TreeGrafter"/>
</dbReference>
<comment type="similarity">
    <text evidence="4">In the N-terminal section; belongs to the glycosyltransferase 51 family.</text>
</comment>
<feature type="transmembrane region" description="Helical" evidence="20">
    <location>
        <begin position="18"/>
        <end position="39"/>
    </location>
</feature>
<dbReference type="InterPro" id="IPR050396">
    <property type="entry name" value="Glycosyltr_51/Transpeptidase"/>
</dbReference>
<dbReference type="EC" id="2.4.99.28" evidence="17"/>
<evidence type="ECO:0000256" key="16">
    <source>
        <dbReference type="ARBA" id="ARBA00023316"/>
    </source>
</evidence>
<dbReference type="InterPro" id="IPR001460">
    <property type="entry name" value="PCN-bd_Tpept"/>
</dbReference>
<keyword evidence="9 20" id="KW-0812">Transmembrane</keyword>
<evidence type="ECO:0000256" key="13">
    <source>
        <dbReference type="ARBA" id="ARBA00022989"/>
    </source>
</evidence>
<dbReference type="SUPFAM" id="SSF53955">
    <property type="entry name" value="Lysozyme-like"/>
    <property type="match status" value="1"/>
</dbReference>
<dbReference type="EMBL" id="CP000048">
    <property type="protein sequence ID" value="AAX17230.1"/>
    <property type="molecule type" value="Genomic_DNA"/>
</dbReference>
<keyword evidence="15" id="KW-0511">Multifunctional enzyme</keyword>
<keyword evidence="11" id="KW-0133">Cell shape</keyword>
<evidence type="ECO:0000256" key="2">
    <source>
        <dbReference type="ARBA" id="ARBA00004752"/>
    </source>
</evidence>
<keyword evidence="8" id="KW-0808">Transferase</keyword>
<feature type="compositionally biased region" description="Polar residues" evidence="19">
    <location>
        <begin position="834"/>
        <end position="853"/>
    </location>
</feature>
<sequence>MLEGHNLKRINFSKKDNILIYLTYFTISFSIILLSITIAETINIQRDKKFGDVNPAIPSKLFDTNGRIITQFISDENRELLSLREMPNNLINTLLIREDLSFFFHRGFSLMGILRAAFNIALGRYFSGGSTLTQQLAKLLYTNQAKRSILRKLNEIWWAIQLEKKLSKYEILEKYLNKVYFGNGNYGVVAASKFFFNKRVKDINTAEAVLMIIQLPNAKLYSPFYNPEFAKKIQKAVLNQVSSNGIISPELAEAEFNEYWANYDWTRMADTSAISDKEDHAPYFSEYIRQRITKHLPAGANIYKDGYSIYTTLDLNAQKYANEVTQEMITKARKMYNSTKSSETLIINSEIVPVIDTISDLLGIRSTRVNGRQYKKLRTRKFYEDNIDLIASFAAILGIDKIDKATREYTINNTTNPNLIVQPEGAFIALDTATGAIKAMVGGSGYRKGSEFNRATQAKIQPGSAFKALYFSAAIDLKKITAATMFSDSPVAFFNQEGEVYAPENYGGKWRGNVLTRKALALSLNIPSLRILDILGFENAIKYSAKLLGIKDQNEINKTFPKVYPLALGVISTSPIQMARAFAILGNNGKEIEPYGIKYIEDRNGKVIANVESETLTAIKNKGANAQIISPQTAYIMTDMMKSTIQYGTLANQRYTNLKDFKSDIAGKSGTTQNWADGWAIGYSPYITTALWVGFDKKGYSLGTAGTGTGIAGPSWGKFMAEYHKHLPKKVFIRPKGIVNVQVQSETGLLPEGVPNETTINEIFIAGTQPFEKSRYYENKSEFLNKMEFNVYGIDKIDDNDELNIEINEFEYLMDDFNQLNEIDNKIEPENDINETNNSNPDSNLETENNKANVNHDMPDIRIDNTINNTRTDDNIDIDDNINIDYNIDTDDTDKNNTDKDNNTEIKENEHKDNTDKESSITDYNEQIDENEQKDVNGDNIQLD</sequence>
<keyword evidence="10" id="KW-0378">Hydrolase</keyword>
<evidence type="ECO:0000256" key="1">
    <source>
        <dbReference type="ARBA" id="ARBA00004370"/>
    </source>
</evidence>
<keyword evidence="6" id="KW-0645">Protease</keyword>
<feature type="domain" description="Glycosyl transferase family 51" evidence="22">
    <location>
        <begin position="66"/>
        <end position="241"/>
    </location>
</feature>
<evidence type="ECO:0000256" key="3">
    <source>
        <dbReference type="ARBA" id="ARBA00007090"/>
    </source>
</evidence>
<gene>
    <name evidence="23" type="ordered locus">BH0732</name>
</gene>
<dbReference type="InterPro" id="IPR001264">
    <property type="entry name" value="Glyco_trans_51"/>
</dbReference>
<dbReference type="GO" id="GO:0006508">
    <property type="term" value="P:proteolysis"/>
    <property type="evidence" value="ECO:0007669"/>
    <property type="project" value="UniProtKB-KW"/>
</dbReference>
<evidence type="ECO:0000256" key="5">
    <source>
        <dbReference type="ARBA" id="ARBA00022645"/>
    </source>
</evidence>
<feature type="compositionally biased region" description="Acidic residues" evidence="19">
    <location>
        <begin position="875"/>
        <end position="892"/>
    </location>
</feature>
<dbReference type="KEGG" id="bhr:BH0732"/>
<evidence type="ECO:0000313" key="24">
    <source>
        <dbReference type="Proteomes" id="UP000008834"/>
    </source>
</evidence>
<keyword evidence="14 20" id="KW-0472">Membrane</keyword>
<dbReference type="GeneID" id="71843559"/>
<dbReference type="GO" id="GO:0008955">
    <property type="term" value="F:peptidoglycan glycosyltransferase activity"/>
    <property type="evidence" value="ECO:0007669"/>
    <property type="project" value="UniProtKB-EC"/>
</dbReference>
<dbReference type="InterPro" id="IPR036950">
    <property type="entry name" value="PBP_transglycosylase"/>
</dbReference>
<evidence type="ECO:0000256" key="17">
    <source>
        <dbReference type="ARBA" id="ARBA00044770"/>
    </source>
</evidence>
<keyword evidence="5" id="KW-0121">Carboxypeptidase</keyword>
<comment type="similarity">
    <text evidence="3">In the C-terminal section; belongs to the transpeptidase family.</text>
</comment>
<dbReference type="Gene3D" id="1.10.3810.10">
    <property type="entry name" value="Biosynthetic peptidoglycan transglycosylase-like"/>
    <property type="match status" value="1"/>
</dbReference>
<dbReference type="Pfam" id="PF00905">
    <property type="entry name" value="Transpeptidase"/>
    <property type="match status" value="1"/>
</dbReference>
<evidence type="ECO:0000256" key="7">
    <source>
        <dbReference type="ARBA" id="ARBA00022676"/>
    </source>
</evidence>
<evidence type="ECO:0000256" key="6">
    <source>
        <dbReference type="ARBA" id="ARBA00022670"/>
    </source>
</evidence>
<feature type="region of interest" description="Disordered" evidence="19">
    <location>
        <begin position="827"/>
        <end position="944"/>
    </location>
</feature>
<evidence type="ECO:0000256" key="10">
    <source>
        <dbReference type="ARBA" id="ARBA00022801"/>
    </source>
</evidence>
<dbReference type="Gene3D" id="3.40.710.10">
    <property type="entry name" value="DD-peptidase/beta-lactamase superfamily"/>
    <property type="match status" value="2"/>
</dbReference>
<dbReference type="GO" id="GO:0008658">
    <property type="term" value="F:penicillin binding"/>
    <property type="evidence" value="ECO:0007669"/>
    <property type="project" value="InterPro"/>
</dbReference>
<evidence type="ECO:0000256" key="14">
    <source>
        <dbReference type="ARBA" id="ARBA00023136"/>
    </source>
</evidence>
<evidence type="ECO:0000256" key="9">
    <source>
        <dbReference type="ARBA" id="ARBA00022692"/>
    </source>
</evidence>
<dbReference type="NCBIfam" id="TIGR02074">
    <property type="entry name" value="PBP_1a_fam"/>
    <property type="match status" value="1"/>
</dbReference>
<dbReference type="GO" id="GO:0008360">
    <property type="term" value="P:regulation of cell shape"/>
    <property type="evidence" value="ECO:0007669"/>
    <property type="project" value="UniProtKB-KW"/>
</dbReference>
<dbReference type="InterPro" id="IPR023346">
    <property type="entry name" value="Lysozyme-like_dom_sf"/>
</dbReference>
<comment type="subcellular location">
    <subcellularLocation>
        <location evidence="1">Membrane</location>
    </subcellularLocation>
</comment>
<feature type="compositionally biased region" description="Basic and acidic residues" evidence="19">
    <location>
        <begin position="893"/>
        <end position="920"/>
    </location>
</feature>
<keyword evidence="12" id="KW-0573">Peptidoglycan synthesis</keyword>
<evidence type="ECO:0000256" key="20">
    <source>
        <dbReference type="SAM" id="Phobius"/>
    </source>
</evidence>
<dbReference type="Pfam" id="PF00912">
    <property type="entry name" value="Transgly"/>
    <property type="match status" value="1"/>
</dbReference>
<dbReference type="SUPFAM" id="SSF56601">
    <property type="entry name" value="beta-lactamase/transpeptidase-like"/>
    <property type="match status" value="1"/>
</dbReference>
<dbReference type="AlphaFoldDB" id="A0AA34R4I0"/>
<evidence type="ECO:0000256" key="15">
    <source>
        <dbReference type="ARBA" id="ARBA00023268"/>
    </source>
</evidence>
<evidence type="ECO:0000259" key="22">
    <source>
        <dbReference type="Pfam" id="PF00912"/>
    </source>
</evidence>
<evidence type="ECO:0000259" key="21">
    <source>
        <dbReference type="Pfam" id="PF00905"/>
    </source>
</evidence>
<evidence type="ECO:0000313" key="23">
    <source>
        <dbReference type="EMBL" id="AAX17230.1"/>
    </source>
</evidence>
<dbReference type="PANTHER" id="PTHR32282:SF27">
    <property type="entry name" value="PENICILLIN-BINDING PROTEIN 1A"/>
    <property type="match status" value="1"/>
</dbReference>
<dbReference type="GO" id="GO:0016020">
    <property type="term" value="C:membrane"/>
    <property type="evidence" value="ECO:0007669"/>
    <property type="project" value="UniProtKB-SubCell"/>
</dbReference>
<dbReference type="InterPro" id="IPR012338">
    <property type="entry name" value="Beta-lactam/transpept-like"/>
</dbReference>
<comment type="pathway">
    <text evidence="2">Cell wall biogenesis; peptidoglycan biosynthesis.</text>
</comment>
<evidence type="ECO:0000256" key="18">
    <source>
        <dbReference type="ARBA" id="ARBA00049902"/>
    </source>
</evidence>
<dbReference type="GO" id="GO:0004180">
    <property type="term" value="F:carboxypeptidase activity"/>
    <property type="evidence" value="ECO:0007669"/>
    <property type="project" value="UniProtKB-KW"/>
</dbReference>
<dbReference type="Proteomes" id="UP000008834">
    <property type="component" value="Chromosome"/>
</dbReference>
<keyword evidence="7" id="KW-0328">Glycosyltransferase</keyword>
<evidence type="ECO:0000256" key="19">
    <source>
        <dbReference type="SAM" id="MobiDB-lite"/>
    </source>
</evidence>
<evidence type="ECO:0000256" key="8">
    <source>
        <dbReference type="ARBA" id="ARBA00022679"/>
    </source>
</evidence>
<accession>A0AA34R4I0</accession>
<evidence type="ECO:0000256" key="4">
    <source>
        <dbReference type="ARBA" id="ARBA00007739"/>
    </source>
</evidence>
<comment type="catalytic activity">
    <reaction evidence="18">
        <text>[GlcNAc-(1-&gt;4)-Mur2Ac(oyl-L-Ala-gamma-D-Glu-L-Lys-D-Ala-D-Ala)](n)-di-trans,octa-cis-undecaprenyl diphosphate + beta-D-GlcNAc-(1-&gt;4)-Mur2Ac(oyl-L-Ala-gamma-D-Glu-L-Lys-D-Ala-D-Ala)-di-trans,octa-cis-undecaprenyl diphosphate = [GlcNAc-(1-&gt;4)-Mur2Ac(oyl-L-Ala-gamma-D-Glu-L-Lys-D-Ala-D-Ala)](n+1)-di-trans,octa-cis-undecaprenyl diphosphate + di-trans,octa-cis-undecaprenyl diphosphate + H(+)</text>
        <dbReference type="Rhea" id="RHEA:23708"/>
        <dbReference type="Rhea" id="RHEA-COMP:9602"/>
        <dbReference type="Rhea" id="RHEA-COMP:9603"/>
        <dbReference type="ChEBI" id="CHEBI:15378"/>
        <dbReference type="ChEBI" id="CHEBI:58405"/>
        <dbReference type="ChEBI" id="CHEBI:60033"/>
        <dbReference type="ChEBI" id="CHEBI:78435"/>
        <dbReference type="EC" id="2.4.99.28"/>
    </reaction>
</comment>
<name>A0AA34R4I0_BORHD</name>
<reference evidence="24" key="1">
    <citation type="submission" date="2004-12" db="EMBL/GenBank/DDBJ databases">
        <title>The genome sequence of Borrelia hermsii and Borrelia turicatae: comparative analysis of two agents of endemic N. America relapsing fever.</title>
        <authorList>
            <person name="Porcella S.F."/>
            <person name="Raffel S.J."/>
            <person name="Schrumpf M.E."/>
            <person name="Montgomery B."/>
            <person name="Smith T."/>
            <person name="Schwan T.G."/>
        </authorList>
    </citation>
    <scope>NUCLEOTIDE SEQUENCE [LARGE SCALE GENOMIC DNA]</scope>
    <source>
        <strain evidence="24">HS1 / DAH</strain>
    </source>
</reference>
<evidence type="ECO:0000256" key="12">
    <source>
        <dbReference type="ARBA" id="ARBA00022984"/>
    </source>
</evidence>
<protein>
    <recommendedName>
        <fullName evidence="17">peptidoglycan glycosyltransferase</fullName>
        <ecNumber evidence="17">2.4.99.28</ecNumber>
    </recommendedName>
</protein>
<keyword evidence="13 20" id="KW-1133">Transmembrane helix</keyword>
<keyword evidence="16" id="KW-0961">Cell wall biogenesis/degradation</keyword>
<dbReference type="PANTHER" id="PTHR32282">
    <property type="entry name" value="BINDING PROTEIN TRANSPEPTIDASE, PUTATIVE-RELATED"/>
    <property type="match status" value="1"/>
</dbReference>
<dbReference type="RefSeq" id="WP_012422480.1">
    <property type="nucleotide sequence ID" value="NC_010673.1"/>
</dbReference>
<proteinExistence type="inferred from homology"/>
<organism evidence="23 24">
    <name type="scientific">Borrelia hermsii (strain HS1 / DAH)</name>
    <dbReference type="NCBI Taxonomy" id="314723"/>
    <lineage>
        <taxon>Bacteria</taxon>
        <taxon>Pseudomonadati</taxon>
        <taxon>Spirochaetota</taxon>
        <taxon>Spirochaetia</taxon>
        <taxon>Spirochaetales</taxon>
        <taxon>Borreliaceae</taxon>
        <taxon>Borrelia</taxon>
    </lineage>
</organism>
<dbReference type="GO" id="GO:0009252">
    <property type="term" value="P:peptidoglycan biosynthetic process"/>
    <property type="evidence" value="ECO:0007669"/>
    <property type="project" value="UniProtKB-KW"/>
</dbReference>
<evidence type="ECO:0000256" key="11">
    <source>
        <dbReference type="ARBA" id="ARBA00022960"/>
    </source>
</evidence>